<dbReference type="Pfam" id="PF12901">
    <property type="entry name" value="SUZ-C"/>
    <property type="match status" value="1"/>
</dbReference>
<protein>
    <submittedName>
        <fullName evidence="2">Uncharacterized protein</fullName>
    </submittedName>
</protein>
<name>T1HF29_RHOPR</name>
<dbReference type="EnsemblMetazoa" id="RPRC002651-RA">
    <property type="protein sequence ID" value="RPRC002651-PA"/>
    <property type="gene ID" value="RPRC002651"/>
</dbReference>
<keyword evidence="3" id="KW-1185">Reference proteome</keyword>
<evidence type="ECO:0000313" key="3">
    <source>
        <dbReference type="Proteomes" id="UP000015103"/>
    </source>
</evidence>
<accession>T1HF29</accession>
<dbReference type="AlphaFoldDB" id="T1HF29"/>
<evidence type="ECO:0000256" key="1">
    <source>
        <dbReference type="SAM" id="MobiDB-lite"/>
    </source>
</evidence>
<sequence length="48" mass="5250">MSIESGRRGSREGGRIYSNGSADNVVRMPRGPEAGRGFHQPHCHTLVE</sequence>
<proteinExistence type="predicted"/>
<dbReference type="EMBL" id="ACPB03015458">
    <property type="status" value="NOT_ANNOTATED_CDS"/>
    <property type="molecule type" value="Genomic_DNA"/>
</dbReference>
<feature type="region of interest" description="Disordered" evidence="1">
    <location>
        <begin position="1"/>
        <end position="48"/>
    </location>
</feature>
<dbReference type="HOGENOM" id="CLU_3160532_0_0_1"/>
<feature type="compositionally biased region" description="Basic and acidic residues" evidence="1">
    <location>
        <begin position="1"/>
        <end position="14"/>
    </location>
</feature>
<dbReference type="Proteomes" id="UP000015103">
    <property type="component" value="Unassembled WGS sequence"/>
</dbReference>
<reference evidence="2" key="1">
    <citation type="submission" date="2015-05" db="UniProtKB">
        <authorList>
            <consortium name="EnsemblMetazoa"/>
        </authorList>
    </citation>
    <scope>IDENTIFICATION</scope>
</reference>
<evidence type="ECO:0000313" key="2">
    <source>
        <dbReference type="EnsemblMetazoa" id="RPRC002651-PA"/>
    </source>
</evidence>
<dbReference type="InterPro" id="IPR024642">
    <property type="entry name" value="SUZ-C"/>
</dbReference>
<organism evidence="2 3">
    <name type="scientific">Rhodnius prolixus</name>
    <name type="common">Triatomid bug</name>
    <dbReference type="NCBI Taxonomy" id="13249"/>
    <lineage>
        <taxon>Eukaryota</taxon>
        <taxon>Metazoa</taxon>
        <taxon>Ecdysozoa</taxon>
        <taxon>Arthropoda</taxon>
        <taxon>Hexapoda</taxon>
        <taxon>Insecta</taxon>
        <taxon>Pterygota</taxon>
        <taxon>Neoptera</taxon>
        <taxon>Paraneoptera</taxon>
        <taxon>Hemiptera</taxon>
        <taxon>Heteroptera</taxon>
        <taxon>Panheteroptera</taxon>
        <taxon>Cimicomorpha</taxon>
        <taxon>Reduviidae</taxon>
        <taxon>Triatominae</taxon>
        <taxon>Rhodnius</taxon>
    </lineage>
</organism>
<dbReference type="PROSITE" id="PS51938">
    <property type="entry name" value="SUZ_C"/>
    <property type="match status" value="1"/>
</dbReference>
<dbReference type="InParanoid" id="T1HF29"/>